<accession>A0AAW9MXI4</accession>
<keyword evidence="1" id="KW-0812">Transmembrane</keyword>
<evidence type="ECO:0000256" key="1">
    <source>
        <dbReference type="SAM" id="Phobius"/>
    </source>
</evidence>
<protein>
    <submittedName>
        <fullName evidence="2">Uncharacterized protein</fullName>
    </submittedName>
</protein>
<evidence type="ECO:0000313" key="2">
    <source>
        <dbReference type="EMBL" id="MEB3429583.1"/>
    </source>
</evidence>
<gene>
    <name evidence="2" type="ORF">VLK81_06090</name>
</gene>
<keyword evidence="3" id="KW-1185">Reference proteome</keyword>
<dbReference type="EMBL" id="JAYKOT010000003">
    <property type="protein sequence ID" value="MEB3429583.1"/>
    <property type="molecule type" value="Genomic_DNA"/>
</dbReference>
<sequence length="50" mass="6074">MENLKPVLYFFVILVLISIQYTLNKILMEIRRIKFDSKSLDLREKRTSEK</sequence>
<dbReference type="AlphaFoldDB" id="A0AAW9MXI4"/>
<name>A0AAW9MXI4_9FIRM</name>
<organism evidence="2 3">
    <name type="scientific">Citroniella saccharovorans</name>
    <dbReference type="NCBI Taxonomy" id="2053367"/>
    <lineage>
        <taxon>Bacteria</taxon>
        <taxon>Bacillati</taxon>
        <taxon>Bacillota</taxon>
        <taxon>Tissierellia</taxon>
        <taxon>Tissierellales</taxon>
        <taxon>Peptoniphilaceae</taxon>
        <taxon>Citroniella</taxon>
    </lineage>
</organism>
<reference evidence="2 3" key="1">
    <citation type="submission" date="2024-01" db="EMBL/GenBank/DDBJ databases">
        <title>Complete genome sequence of Citroniella saccharovorans strain M6.X9, isolated from human fecal sample.</title>
        <authorList>
            <person name="Cheng G."/>
            <person name="Westerholm M."/>
            <person name="Schnurer A."/>
        </authorList>
    </citation>
    <scope>NUCLEOTIDE SEQUENCE [LARGE SCALE GENOMIC DNA]</scope>
    <source>
        <strain evidence="2 3">DSM 29873</strain>
    </source>
</reference>
<dbReference type="RefSeq" id="WP_324619764.1">
    <property type="nucleotide sequence ID" value="NZ_JAYKOT010000003.1"/>
</dbReference>
<keyword evidence="1" id="KW-1133">Transmembrane helix</keyword>
<evidence type="ECO:0000313" key="3">
    <source>
        <dbReference type="Proteomes" id="UP001357733"/>
    </source>
</evidence>
<feature type="transmembrane region" description="Helical" evidence="1">
    <location>
        <begin position="6"/>
        <end position="23"/>
    </location>
</feature>
<keyword evidence="1" id="KW-0472">Membrane</keyword>
<comment type="caution">
    <text evidence="2">The sequence shown here is derived from an EMBL/GenBank/DDBJ whole genome shotgun (WGS) entry which is preliminary data.</text>
</comment>
<dbReference type="Proteomes" id="UP001357733">
    <property type="component" value="Unassembled WGS sequence"/>
</dbReference>
<proteinExistence type="predicted"/>